<comment type="caution">
    <text evidence="2">The sequence shown here is derived from an EMBL/GenBank/DDBJ whole genome shotgun (WGS) entry which is preliminary data.</text>
</comment>
<evidence type="ECO:0000313" key="2">
    <source>
        <dbReference type="EMBL" id="TGO62345.1"/>
    </source>
</evidence>
<protein>
    <recommendedName>
        <fullName evidence="1">2EXR domain-containing protein</fullName>
    </recommendedName>
</protein>
<evidence type="ECO:0000259" key="1">
    <source>
        <dbReference type="Pfam" id="PF20150"/>
    </source>
</evidence>
<gene>
    <name evidence="2" type="ORF">BCON_0020g00180</name>
</gene>
<dbReference type="Proteomes" id="UP000297527">
    <property type="component" value="Unassembled WGS sequence"/>
</dbReference>
<dbReference type="OrthoDB" id="3531661at2759"/>
<evidence type="ECO:0000313" key="3">
    <source>
        <dbReference type="Proteomes" id="UP000297527"/>
    </source>
</evidence>
<name>A0A4Z1ILW8_9HELO</name>
<organism evidence="2 3">
    <name type="scientific">Botryotinia convoluta</name>
    <dbReference type="NCBI Taxonomy" id="54673"/>
    <lineage>
        <taxon>Eukaryota</taxon>
        <taxon>Fungi</taxon>
        <taxon>Dikarya</taxon>
        <taxon>Ascomycota</taxon>
        <taxon>Pezizomycotina</taxon>
        <taxon>Leotiomycetes</taxon>
        <taxon>Helotiales</taxon>
        <taxon>Sclerotiniaceae</taxon>
        <taxon>Botryotinia</taxon>
    </lineage>
</organism>
<dbReference type="InterPro" id="IPR045518">
    <property type="entry name" value="2EXR"/>
</dbReference>
<reference evidence="2 3" key="1">
    <citation type="submission" date="2017-12" db="EMBL/GenBank/DDBJ databases">
        <title>Comparative genomics of Botrytis spp.</title>
        <authorList>
            <person name="Valero-Jimenez C.A."/>
            <person name="Tapia P."/>
            <person name="Veloso J."/>
            <person name="Silva-Moreno E."/>
            <person name="Staats M."/>
            <person name="Valdes J.H."/>
            <person name="Van Kan J.A.L."/>
        </authorList>
    </citation>
    <scope>NUCLEOTIDE SEQUENCE [LARGE SCALE GENOMIC DNA]</scope>
    <source>
        <strain evidence="2 3">MUCL11595</strain>
    </source>
</reference>
<dbReference type="AlphaFoldDB" id="A0A4Z1ILW8"/>
<accession>A0A4Z1ILW8</accession>
<keyword evidence="3" id="KW-1185">Reference proteome</keyword>
<dbReference type="EMBL" id="PQXN01000020">
    <property type="protein sequence ID" value="TGO62345.1"/>
    <property type="molecule type" value="Genomic_DNA"/>
</dbReference>
<dbReference type="Pfam" id="PF20150">
    <property type="entry name" value="2EXR"/>
    <property type="match status" value="1"/>
</dbReference>
<proteinExistence type="predicted"/>
<sequence>MTHQVVDGVDLGYLDADYMRLQLQNQGFPVDGNMFSQEQIADGGFHLDGNMLPHNQMHDESFPVDGNMFSQNHMADGGFHVDGNMLPYNQMHDGGSHVDSNMISQNQMNNGGYAIDDDFEMTDAQTMDGTVPADGTFSSHEENRACTADNDIEMSDEGIMDNVISADNTISPQGENGENKVGDDADDNAINAAPAPNDYMTQYRIMFLAFNPPPAVPIDPSQRSLFYTAPIEIRHMIYELCLPKPRTVNFDLINSPRVSRQQEYKFTIPGIFRVNSDSRAYWNIKYITIYKPYYRAMHKFYGTRNPMPLIFNPKIDTASITFLNKIPEWGHNETEEWLQHVDDLLPNGFACVRFLDIREVSTKGPILDISDLQACFFPAPVWNITFWTLFGGLEKLYFTASNVGTQGKRKLKEPDFARLKDFVLSYRASGVALGIQNPIPANNVVVRSFVPA</sequence>
<feature type="domain" description="2EXR" evidence="1">
    <location>
        <begin position="226"/>
        <end position="317"/>
    </location>
</feature>